<dbReference type="GO" id="GO:0006281">
    <property type="term" value="P:DNA repair"/>
    <property type="evidence" value="ECO:0007669"/>
    <property type="project" value="UniProtKB-UniRule"/>
</dbReference>
<dbReference type="PRINTS" id="PR00726">
    <property type="entry name" value="LEXASERPTASE"/>
</dbReference>
<evidence type="ECO:0000256" key="10">
    <source>
        <dbReference type="ARBA" id="ARBA00023204"/>
    </source>
</evidence>
<dbReference type="PANTHER" id="PTHR33516:SF2">
    <property type="entry name" value="LEXA REPRESSOR-RELATED"/>
    <property type="match status" value="1"/>
</dbReference>
<dbReference type="InterPro" id="IPR036388">
    <property type="entry name" value="WH-like_DNA-bd_sf"/>
</dbReference>
<evidence type="ECO:0000256" key="4">
    <source>
        <dbReference type="ARBA" id="ARBA00022763"/>
    </source>
</evidence>
<dbReference type="PANTHER" id="PTHR33516">
    <property type="entry name" value="LEXA REPRESSOR"/>
    <property type="match status" value="1"/>
</dbReference>
<evidence type="ECO:0000256" key="8">
    <source>
        <dbReference type="ARBA" id="ARBA00023125"/>
    </source>
</evidence>
<evidence type="ECO:0000256" key="11">
    <source>
        <dbReference type="ARBA" id="ARBA00023236"/>
    </source>
</evidence>
<evidence type="ECO:0000256" key="7">
    <source>
        <dbReference type="ARBA" id="ARBA00023015"/>
    </source>
</evidence>
<keyword evidence="11 12" id="KW-0742">SOS response</keyword>
<dbReference type="GO" id="GO:0003677">
    <property type="term" value="F:DNA binding"/>
    <property type="evidence" value="ECO:0007669"/>
    <property type="project" value="UniProtKB-UniRule"/>
</dbReference>
<evidence type="ECO:0000256" key="3">
    <source>
        <dbReference type="ARBA" id="ARBA00022705"/>
    </source>
</evidence>
<protein>
    <recommendedName>
        <fullName evidence="12">LexA repressor</fullName>
        <ecNumber evidence="12">3.4.21.88</ecNumber>
    </recommendedName>
</protein>
<dbReference type="Proteomes" id="UP000595917">
    <property type="component" value="Chromosome"/>
</dbReference>
<dbReference type="FunFam" id="2.10.109.10:FF:000001">
    <property type="entry name" value="LexA repressor"/>
    <property type="match status" value="1"/>
</dbReference>
<dbReference type="GO" id="GO:0006508">
    <property type="term" value="P:proteolysis"/>
    <property type="evidence" value="ECO:0007669"/>
    <property type="project" value="InterPro"/>
</dbReference>
<dbReference type="SUPFAM" id="SSF46785">
    <property type="entry name" value="Winged helix' DNA-binding domain"/>
    <property type="match status" value="1"/>
</dbReference>
<feature type="active site" description="For autocatalytic cleavage activity" evidence="12">
    <location>
        <position position="163"/>
    </location>
</feature>
<evidence type="ECO:0000313" key="16">
    <source>
        <dbReference type="EMBL" id="QQO10511.1"/>
    </source>
</evidence>
<dbReference type="GO" id="GO:0004252">
    <property type="term" value="F:serine-type endopeptidase activity"/>
    <property type="evidence" value="ECO:0007669"/>
    <property type="project" value="UniProtKB-UniRule"/>
</dbReference>
<sequence>MKELTERQREVLAFITEYISTHAYPPTIREIADFFGISVKGAYDHVDALKKKGRLKNGGKRSRTMEVIRNTGDSDDELFVRLPILGTVAAGKPILSEENCEGTFPIHNSFLKKNRDYFVLKVRGDSMIQAGIMDGDLALIEKQDIVQNGEIAVAVVDEAVTLKRFFKESNRVRLQAENPDFSPIYSQDVRVIGRLAGVYRSCGS</sequence>
<dbReference type="GO" id="GO:0006260">
    <property type="term" value="P:DNA replication"/>
    <property type="evidence" value="ECO:0007669"/>
    <property type="project" value="UniProtKB-UniRule"/>
</dbReference>
<dbReference type="InterPro" id="IPR050077">
    <property type="entry name" value="LexA_repressor"/>
</dbReference>
<keyword evidence="10 12" id="KW-0234">DNA repair</keyword>
<dbReference type="InterPro" id="IPR036390">
    <property type="entry name" value="WH_DNA-bd_sf"/>
</dbReference>
<dbReference type="InterPro" id="IPR039418">
    <property type="entry name" value="LexA-like"/>
</dbReference>
<proteinExistence type="inferred from homology"/>
<dbReference type="RefSeq" id="WP_215627815.1">
    <property type="nucleotide sequence ID" value="NZ_CP067089.2"/>
</dbReference>
<dbReference type="EC" id="3.4.21.88" evidence="12"/>
<dbReference type="CDD" id="cd06529">
    <property type="entry name" value="S24_LexA-like"/>
    <property type="match status" value="1"/>
</dbReference>
<comment type="catalytic activity">
    <reaction evidence="12">
        <text>Hydrolysis of Ala-|-Gly bond in repressor LexA.</text>
        <dbReference type="EC" id="3.4.21.88"/>
    </reaction>
</comment>
<dbReference type="Pfam" id="PF00717">
    <property type="entry name" value="Peptidase_S24"/>
    <property type="match status" value="1"/>
</dbReference>
<evidence type="ECO:0000256" key="1">
    <source>
        <dbReference type="ARBA" id="ARBA00007484"/>
    </source>
</evidence>
<feature type="site" description="Cleavage; by autolysis" evidence="12">
    <location>
        <begin position="90"/>
        <end position="91"/>
    </location>
</feature>
<evidence type="ECO:0000256" key="13">
    <source>
        <dbReference type="RuleBase" id="RU003991"/>
    </source>
</evidence>
<keyword evidence="4 12" id="KW-0227">DNA damage</keyword>
<dbReference type="Pfam" id="PF01726">
    <property type="entry name" value="LexA_DNA_bind"/>
    <property type="match status" value="1"/>
</dbReference>
<feature type="active site" description="For autocatalytic cleavage activity" evidence="12">
    <location>
        <position position="126"/>
    </location>
</feature>
<evidence type="ECO:0000256" key="9">
    <source>
        <dbReference type="ARBA" id="ARBA00023163"/>
    </source>
</evidence>
<dbReference type="InterPro" id="IPR006197">
    <property type="entry name" value="Peptidase_S24_LexA"/>
</dbReference>
<evidence type="ECO:0000259" key="15">
    <source>
        <dbReference type="Pfam" id="PF01726"/>
    </source>
</evidence>
<keyword evidence="2 12" id="KW-0678">Repressor</keyword>
<dbReference type="InterPro" id="IPR006200">
    <property type="entry name" value="LexA"/>
</dbReference>
<dbReference type="GO" id="GO:0009432">
    <property type="term" value="P:SOS response"/>
    <property type="evidence" value="ECO:0007669"/>
    <property type="project" value="UniProtKB-UniRule"/>
</dbReference>
<dbReference type="EMBL" id="CP067089">
    <property type="protein sequence ID" value="QQO10511.1"/>
    <property type="molecule type" value="Genomic_DNA"/>
</dbReference>
<keyword evidence="8 12" id="KW-0238">DNA-binding</keyword>
<keyword evidence="5 12" id="KW-0378">Hydrolase</keyword>
<gene>
    <name evidence="12 16" type="primary">lexA</name>
    <name evidence="16" type="ORF">JFL75_06245</name>
</gene>
<evidence type="ECO:0000313" key="17">
    <source>
        <dbReference type="Proteomes" id="UP000595917"/>
    </source>
</evidence>
<dbReference type="NCBIfam" id="TIGR00498">
    <property type="entry name" value="lexA"/>
    <property type="match status" value="1"/>
</dbReference>
<evidence type="ECO:0000256" key="5">
    <source>
        <dbReference type="ARBA" id="ARBA00022801"/>
    </source>
</evidence>
<keyword evidence="3 12" id="KW-0235">DNA replication</keyword>
<evidence type="ECO:0000259" key="14">
    <source>
        <dbReference type="Pfam" id="PF00717"/>
    </source>
</evidence>
<comment type="similarity">
    <text evidence="1 12 13">Belongs to the peptidase S24 family.</text>
</comment>
<dbReference type="Gene3D" id="2.10.109.10">
    <property type="entry name" value="Umud Fragment, subunit A"/>
    <property type="match status" value="1"/>
</dbReference>
<evidence type="ECO:0000256" key="6">
    <source>
        <dbReference type="ARBA" id="ARBA00022813"/>
    </source>
</evidence>
<dbReference type="GO" id="GO:0045892">
    <property type="term" value="P:negative regulation of DNA-templated transcription"/>
    <property type="evidence" value="ECO:0007669"/>
    <property type="project" value="UniProtKB-UniRule"/>
</dbReference>
<dbReference type="Gene3D" id="1.10.10.10">
    <property type="entry name" value="Winged helix-like DNA-binding domain superfamily/Winged helix DNA-binding domain"/>
    <property type="match status" value="1"/>
</dbReference>
<dbReference type="InterPro" id="IPR015927">
    <property type="entry name" value="Peptidase_S24_S26A/B/C"/>
</dbReference>
<dbReference type="AlphaFoldDB" id="A0A7T7XQA5"/>
<keyword evidence="6 12" id="KW-0068">Autocatalytic cleavage</keyword>
<dbReference type="HAMAP" id="MF_00015">
    <property type="entry name" value="LexA"/>
    <property type="match status" value="1"/>
</dbReference>
<organism evidence="16 17">
    <name type="scientific">Breznakiella homolactica</name>
    <dbReference type="NCBI Taxonomy" id="2798577"/>
    <lineage>
        <taxon>Bacteria</taxon>
        <taxon>Pseudomonadati</taxon>
        <taxon>Spirochaetota</taxon>
        <taxon>Spirochaetia</taxon>
        <taxon>Spirochaetales</taxon>
        <taxon>Breznakiellaceae</taxon>
        <taxon>Breznakiella</taxon>
    </lineage>
</organism>
<accession>A0A7T7XQA5</accession>
<feature type="domain" description="LexA repressor DNA-binding" evidence="15">
    <location>
        <begin position="1"/>
        <end position="64"/>
    </location>
</feature>
<keyword evidence="17" id="KW-1185">Reference proteome</keyword>
<evidence type="ECO:0000256" key="2">
    <source>
        <dbReference type="ARBA" id="ARBA00022491"/>
    </source>
</evidence>
<comment type="caution">
    <text evidence="12">Lacks conserved residue(s) required for the propagation of feature annotation.</text>
</comment>
<keyword evidence="9 12" id="KW-0804">Transcription</keyword>
<reference evidence="16" key="1">
    <citation type="submission" date="2021-01" db="EMBL/GenBank/DDBJ databases">
        <title>Description of Breznakiella homolactica.</title>
        <authorList>
            <person name="Song Y."/>
            <person name="Brune A."/>
        </authorList>
    </citation>
    <scope>NUCLEOTIDE SEQUENCE</scope>
    <source>
        <strain evidence="16">RmG30</strain>
    </source>
</reference>
<dbReference type="KEGG" id="bhc:JFL75_06245"/>
<feature type="domain" description="Peptidase S24/S26A/S26B/S26C" evidence="14">
    <location>
        <begin position="83"/>
        <end position="195"/>
    </location>
</feature>
<evidence type="ECO:0000256" key="12">
    <source>
        <dbReference type="HAMAP-Rule" id="MF_00015"/>
    </source>
</evidence>
<dbReference type="InterPro" id="IPR036286">
    <property type="entry name" value="LexA/Signal_pep-like_sf"/>
</dbReference>
<dbReference type="InterPro" id="IPR006199">
    <property type="entry name" value="LexA_DNA-bd_dom"/>
</dbReference>
<name>A0A7T7XQA5_9SPIR</name>
<comment type="subunit">
    <text evidence="12">Homodimer.</text>
</comment>
<comment type="function">
    <text evidence="12">Represses a number of genes involved in the response to DNA damage (SOS response), including recA and lexA. In the presence of single-stranded DNA, RecA interacts with LexA causing an autocatalytic cleavage which disrupts the DNA-binding part of LexA, leading to derepression of the SOS regulon and eventually DNA repair.</text>
</comment>
<dbReference type="SUPFAM" id="SSF51306">
    <property type="entry name" value="LexA/Signal peptidase"/>
    <property type="match status" value="1"/>
</dbReference>
<keyword evidence="7 12" id="KW-0805">Transcription regulation</keyword>